<dbReference type="InterPro" id="IPR011333">
    <property type="entry name" value="SKP1/BTB/POZ_sf"/>
</dbReference>
<dbReference type="SUPFAM" id="SSF54695">
    <property type="entry name" value="POZ domain"/>
    <property type="match status" value="1"/>
</dbReference>
<feature type="region of interest" description="Disordered" evidence="1">
    <location>
        <begin position="685"/>
        <end position="746"/>
    </location>
</feature>
<evidence type="ECO:0000313" key="4">
    <source>
        <dbReference type="Proteomes" id="UP001497453"/>
    </source>
</evidence>
<dbReference type="PANTHER" id="PTHR47369">
    <property type="entry name" value="BTB/POZ DOMAIN-CONTAINING PROTEIN"/>
    <property type="match status" value="1"/>
</dbReference>
<organism evidence="3 4">
    <name type="scientific">Somion occarium</name>
    <dbReference type="NCBI Taxonomy" id="3059160"/>
    <lineage>
        <taxon>Eukaryota</taxon>
        <taxon>Fungi</taxon>
        <taxon>Dikarya</taxon>
        <taxon>Basidiomycota</taxon>
        <taxon>Agaricomycotina</taxon>
        <taxon>Agaricomycetes</taxon>
        <taxon>Polyporales</taxon>
        <taxon>Cerrenaceae</taxon>
        <taxon>Somion</taxon>
    </lineage>
</organism>
<feature type="compositionally biased region" description="Low complexity" evidence="1">
    <location>
        <begin position="689"/>
        <end position="740"/>
    </location>
</feature>
<evidence type="ECO:0000256" key="1">
    <source>
        <dbReference type="SAM" id="MobiDB-lite"/>
    </source>
</evidence>
<feature type="compositionally biased region" description="Low complexity" evidence="1">
    <location>
        <begin position="273"/>
        <end position="286"/>
    </location>
</feature>
<feature type="region of interest" description="Disordered" evidence="1">
    <location>
        <begin position="518"/>
        <end position="570"/>
    </location>
</feature>
<keyword evidence="4" id="KW-1185">Reference proteome</keyword>
<dbReference type="Proteomes" id="UP001497453">
    <property type="component" value="Chromosome 1"/>
</dbReference>
<dbReference type="InterPro" id="IPR000210">
    <property type="entry name" value="BTB/POZ_dom"/>
</dbReference>
<dbReference type="Gene3D" id="3.30.710.10">
    <property type="entry name" value="Potassium Channel Kv1.1, Chain A"/>
    <property type="match status" value="1"/>
</dbReference>
<gene>
    <name evidence="3" type="ORF">GFSPODELE1_LOCUS1332</name>
</gene>
<protein>
    <recommendedName>
        <fullName evidence="2">BTB domain-containing protein</fullName>
    </recommendedName>
</protein>
<feature type="domain" description="BTB" evidence="2">
    <location>
        <begin position="26"/>
        <end position="102"/>
    </location>
</feature>
<name>A0ABP1CQD5_9APHY</name>
<proteinExistence type="predicted"/>
<feature type="compositionally biased region" description="Polar residues" evidence="1">
    <location>
        <begin position="553"/>
        <end position="570"/>
    </location>
</feature>
<sequence>MSSAPSTLSFDLQRHLYASFLAQQTSDVTLRVRGSWSAIYKLHRVILIQAEFFKSLFTSGFVESKSRSFRKTDRTEWIDIVFDDPNITRATFEICIARLYGGGPQLYIPPSLIPTPTHPLTPSPPFYNSSDLDAPNLQYACPPDYHPASPRFLLSLLATSAFLSIPRVASQALTSILSTVGPRTVMRYLNFALGHGIGEPDPEVDYEDPVAAVGLESVAELIEEEGEGIVEGYVLTPDKDEQIAEKLDEMHLDETTKHCGSPDATSFMERSHSSSSGDTSGSNTPSREFHYGGLSDKVGEAAMCWLTRWAADICRYEDQEDSRTNDTTPDIYPATQLFSSSTTRKRAATIPSGTATDAEFAHPSKMLLSLDGGVSVPSIWRRGGLTADWVRRVLSSDALFVTGEKERYDLCRTIVDMRRREGIEPAEEAQWEALFERGIYYSTMILEQLMSIAQDISPVTGQPYVPLQVLQSAHWEFSLLQHHITSRPGSSPTSPTKQRGKELEIAVRTLDLMTSPSHLLTNEEKRYHPVPGDSSTRIGDSTGLEGASMDQLFDSSGSRPLNGSGSRTVNQRNSQSNWFGLEQQAYSASDCARHDSQGKIRWSPYPPLRFGVEFWDVDSLKEKSRLHSHTVWYAGSLWNVYVQVVRKKTVQLGVYLHRQSSVDPIPPSSAPLTFPLNRLSNMRSMQDMSSQNQTTTPSRSSTPHATSSSTSSSTTPNGRPSSLPSSYSSSSLHGSQPSKPNTVPATAQPIIPLQPYRDPRPKVGAYFAISCASATGGSLTRFTSAPDEFSVSQSWGWKSSSLRTEEFLEVMGDGMIKPGVSAMGKEVSLRATVIVGLV</sequence>
<evidence type="ECO:0000313" key="3">
    <source>
        <dbReference type="EMBL" id="CAL1696774.1"/>
    </source>
</evidence>
<accession>A0ABP1CQD5</accession>
<feature type="region of interest" description="Disordered" evidence="1">
    <location>
        <begin position="255"/>
        <end position="287"/>
    </location>
</feature>
<reference evidence="4" key="1">
    <citation type="submission" date="2024-04" db="EMBL/GenBank/DDBJ databases">
        <authorList>
            <person name="Shaw F."/>
            <person name="Minotto A."/>
        </authorList>
    </citation>
    <scope>NUCLEOTIDE SEQUENCE [LARGE SCALE GENOMIC DNA]</scope>
</reference>
<dbReference type="EMBL" id="OZ037944">
    <property type="protein sequence ID" value="CAL1696774.1"/>
    <property type="molecule type" value="Genomic_DNA"/>
</dbReference>
<dbReference type="PROSITE" id="PS50097">
    <property type="entry name" value="BTB"/>
    <property type="match status" value="1"/>
</dbReference>
<evidence type="ECO:0000259" key="2">
    <source>
        <dbReference type="PROSITE" id="PS50097"/>
    </source>
</evidence>
<dbReference type="PANTHER" id="PTHR47369:SF1">
    <property type="entry name" value="BTB_POZ DOMAIN-CONTAINING PROTEIN"/>
    <property type="match status" value="1"/>
</dbReference>